<evidence type="ECO:0000313" key="2">
    <source>
        <dbReference type="EMBL" id="NGO51377.1"/>
    </source>
</evidence>
<accession>A0A6G4WB79</accession>
<evidence type="ECO:0000256" key="1">
    <source>
        <dbReference type="SAM" id="SignalP"/>
    </source>
</evidence>
<evidence type="ECO:0000313" key="3">
    <source>
        <dbReference type="Proteomes" id="UP001642900"/>
    </source>
</evidence>
<dbReference type="RefSeq" id="WP_165026497.1">
    <property type="nucleotide sequence ID" value="NZ_JAAKZF010000008.1"/>
</dbReference>
<reference evidence="2 3" key="1">
    <citation type="submission" date="2020-02" db="EMBL/GenBank/DDBJ databases">
        <title>Genome sequence of strain CCNWXJ40-4.</title>
        <authorList>
            <person name="Gao J."/>
            <person name="Sun J."/>
        </authorList>
    </citation>
    <scope>NUCLEOTIDE SEQUENCE [LARGE SCALE GENOMIC DNA]</scope>
    <source>
        <strain evidence="2 3">CCNWXJ 40-4</strain>
    </source>
</reference>
<comment type="caution">
    <text evidence="2">The sequence shown here is derived from an EMBL/GenBank/DDBJ whole genome shotgun (WGS) entry which is preliminary data.</text>
</comment>
<dbReference type="Proteomes" id="UP001642900">
    <property type="component" value="Unassembled WGS sequence"/>
</dbReference>
<keyword evidence="3" id="KW-1185">Reference proteome</keyword>
<feature type="chain" id="PRO_5026186965" evidence="1">
    <location>
        <begin position="27"/>
        <end position="178"/>
    </location>
</feature>
<protein>
    <submittedName>
        <fullName evidence="2">Uncharacterized protein</fullName>
    </submittedName>
</protein>
<proteinExistence type="predicted"/>
<dbReference type="AlphaFoldDB" id="A0A6G4WB79"/>
<dbReference type="EMBL" id="JAAKZF010000008">
    <property type="protein sequence ID" value="NGO51377.1"/>
    <property type="molecule type" value="Genomic_DNA"/>
</dbReference>
<gene>
    <name evidence="2" type="ORF">G6N73_09320</name>
</gene>
<keyword evidence="1" id="KW-0732">Signal</keyword>
<name>A0A6G4WB79_9HYPH</name>
<feature type="signal peptide" evidence="1">
    <location>
        <begin position="1"/>
        <end position="26"/>
    </location>
</feature>
<organism evidence="2 3">
    <name type="scientific">Allomesorhizobium camelthorni</name>
    <dbReference type="NCBI Taxonomy" id="475069"/>
    <lineage>
        <taxon>Bacteria</taxon>
        <taxon>Pseudomonadati</taxon>
        <taxon>Pseudomonadota</taxon>
        <taxon>Alphaproteobacteria</taxon>
        <taxon>Hyphomicrobiales</taxon>
        <taxon>Phyllobacteriaceae</taxon>
        <taxon>Allomesorhizobium</taxon>
    </lineage>
</organism>
<sequence>MTTRAIAILSHAALAAAICLFGAVQASGQGRHTWRLGNGPNGQITASIFSLNTLSIGSSRVIDYHPVLTIACHPGVAPRWSQLLQLKDPVSASSAINVSVRLDNGPAQDEQWTPGFQGRGFSRDGNEGVARLLQAKRLRLSWRFGFLAGRGDAIFNLSGVKEAVAGLAGACGVEMPLS</sequence>